<evidence type="ECO:0000313" key="6">
    <source>
        <dbReference type="Proteomes" id="UP000184404"/>
    </source>
</evidence>
<dbReference type="EMBL" id="FQUG01000004">
    <property type="protein sequence ID" value="SHE74373.1"/>
    <property type="molecule type" value="Genomic_DNA"/>
</dbReference>
<feature type="domain" description="Type I restriction modification DNA specificity" evidence="4">
    <location>
        <begin position="67"/>
        <end position="183"/>
    </location>
</feature>
<proteinExistence type="inferred from homology"/>
<dbReference type="OrthoDB" id="9811611at2"/>
<evidence type="ECO:0000256" key="3">
    <source>
        <dbReference type="ARBA" id="ARBA00023125"/>
    </source>
</evidence>
<evidence type="ECO:0000256" key="1">
    <source>
        <dbReference type="ARBA" id="ARBA00010923"/>
    </source>
</evidence>
<organism evidence="5 6">
    <name type="scientific">Schwartzia succinivorans DSM 10502</name>
    <dbReference type="NCBI Taxonomy" id="1123243"/>
    <lineage>
        <taxon>Bacteria</taxon>
        <taxon>Bacillati</taxon>
        <taxon>Bacillota</taxon>
        <taxon>Negativicutes</taxon>
        <taxon>Selenomonadales</taxon>
        <taxon>Selenomonadaceae</taxon>
        <taxon>Schwartzia</taxon>
    </lineage>
</organism>
<evidence type="ECO:0000259" key="4">
    <source>
        <dbReference type="Pfam" id="PF01420"/>
    </source>
</evidence>
<dbReference type="InterPro" id="IPR052021">
    <property type="entry name" value="Type-I_RS_S_subunit"/>
</dbReference>
<dbReference type="InterPro" id="IPR000055">
    <property type="entry name" value="Restrct_endonuc_typeI_TRD"/>
</dbReference>
<protein>
    <submittedName>
        <fullName evidence="5">Type I restriction enzyme, S subunit</fullName>
    </submittedName>
</protein>
<accession>A0A1M4VZR3</accession>
<name>A0A1M4VZR3_9FIRM</name>
<dbReference type="Pfam" id="PF01420">
    <property type="entry name" value="Methylase_S"/>
    <property type="match status" value="1"/>
</dbReference>
<dbReference type="GO" id="GO:0009307">
    <property type="term" value="P:DNA restriction-modification system"/>
    <property type="evidence" value="ECO:0007669"/>
    <property type="project" value="UniProtKB-KW"/>
</dbReference>
<comment type="similarity">
    <text evidence="1">Belongs to the type-I restriction system S methylase family.</text>
</comment>
<evidence type="ECO:0000313" key="5">
    <source>
        <dbReference type="EMBL" id="SHE74373.1"/>
    </source>
</evidence>
<dbReference type="PANTHER" id="PTHR30408">
    <property type="entry name" value="TYPE-1 RESTRICTION ENZYME ECOKI SPECIFICITY PROTEIN"/>
    <property type="match status" value="1"/>
</dbReference>
<gene>
    <name evidence="5" type="ORF">SAMN02745190_01040</name>
</gene>
<dbReference type="SUPFAM" id="SSF116734">
    <property type="entry name" value="DNA methylase specificity domain"/>
    <property type="match status" value="2"/>
</dbReference>
<dbReference type="AlphaFoldDB" id="A0A1M4VZR3"/>
<dbReference type="GO" id="GO:0003677">
    <property type="term" value="F:DNA binding"/>
    <property type="evidence" value="ECO:0007669"/>
    <property type="project" value="UniProtKB-KW"/>
</dbReference>
<evidence type="ECO:0000256" key="2">
    <source>
        <dbReference type="ARBA" id="ARBA00022747"/>
    </source>
</evidence>
<keyword evidence="6" id="KW-1185">Reference proteome</keyword>
<reference evidence="5 6" key="1">
    <citation type="submission" date="2016-11" db="EMBL/GenBank/DDBJ databases">
        <authorList>
            <person name="Jaros S."/>
            <person name="Januszkiewicz K."/>
            <person name="Wedrychowicz H."/>
        </authorList>
    </citation>
    <scope>NUCLEOTIDE SEQUENCE [LARGE SCALE GENOMIC DNA]</scope>
    <source>
        <strain evidence="5 6">DSM 10502</strain>
    </source>
</reference>
<dbReference type="InterPro" id="IPR044946">
    <property type="entry name" value="Restrct_endonuc_typeI_TRD_sf"/>
</dbReference>
<dbReference type="RefSeq" id="WP_144340505.1">
    <property type="nucleotide sequence ID" value="NZ_FQUG01000004.1"/>
</dbReference>
<dbReference type="Proteomes" id="UP000184404">
    <property type="component" value="Unassembled WGS sequence"/>
</dbReference>
<dbReference type="STRING" id="1123243.SAMN02745190_01040"/>
<sequence length="467" mass="53161">MDGHECSEVLLSEILRIKRMDAEYYSKEYVYETEQLLKRKHFNIGKYYKVTDGEHGSVDYLDCGVKYLTAENIRKGYIDLSKIRYVSEDVDKKNARARVQEGDILISIKGTLGQIAVATADLAPCNMNRDVAIIKPLYSTTNSNYFMALFMMGKYGALQSQRGGSGGVQQMITLGRLREFIIPEFSEIFYDKLKKAYEQFLKLMNHSKESFEEAEEYLLDKLEVKIDKLSTNSIAIKSLGESFSSVGRIDAEYYQQKNYDMIGQIRSIGTIGNLCNIYDKTFTPVAGERYQYIELANIGKVGDIDDVEEVKGEDLPARARRLVKKGYVIVSSVEGSLESCALVTEKYDNALCSTGFYVIDSDNYNSETLLVLLKSKPIQMLLKRGCSGTILTNITKDEFMKIPLPKITNETQDELKKIVRNAYDLRKKSRDLLNYSKRAVEMAIEENEVTATKWLEKRISTICRVGF</sequence>
<keyword evidence="3" id="KW-0238">DNA-binding</keyword>
<keyword evidence="2" id="KW-0680">Restriction system</keyword>
<dbReference type="PANTHER" id="PTHR30408:SF12">
    <property type="entry name" value="TYPE I RESTRICTION ENZYME MJAVIII SPECIFICITY SUBUNIT"/>
    <property type="match status" value="1"/>
</dbReference>
<dbReference type="Gene3D" id="3.90.220.20">
    <property type="entry name" value="DNA methylase specificity domains"/>
    <property type="match status" value="2"/>
</dbReference>